<dbReference type="GO" id="GO:0016491">
    <property type="term" value="F:oxidoreductase activity"/>
    <property type="evidence" value="ECO:0007669"/>
    <property type="project" value="InterPro"/>
</dbReference>
<dbReference type="Gene3D" id="3.30.70.1990">
    <property type="match status" value="1"/>
</dbReference>
<proteinExistence type="predicted"/>
<gene>
    <name evidence="3" type="ORF">CONCODRAFT_3117</name>
</gene>
<dbReference type="AlphaFoldDB" id="A0A137PFV5"/>
<feature type="domain" description="Amine oxidase" evidence="2">
    <location>
        <begin position="46"/>
        <end position="306"/>
    </location>
</feature>
<protein>
    <recommendedName>
        <fullName evidence="2">Amine oxidase domain-containing protein</fullName>
    </recommendedName>
</protein>
<evidence type="ECO:0000256" key="1">
    <source>
        <dbReference type="SAM" id="SignalP"/>
    </source>
</evidence>
<dbReference type="PANTHER" id="PTHR10742:SF410">
    <property type="entry name" value="LYSINE-SPECIFIC HISTONE DEMETHYLASE 2"/>
    <property type="match status" value="1"/>
</dbReference>
<evidence type="ECO:0000259" key="2">
    <source>
        <dbReference type="Pfam" id="PF01593"/>
    </source>
</evidence>
<keyword evidence="1" id="KW-0732">Signal</keyword>
<evidence type="ECO:0000313" key="4">
    <source>
        <dbReference type="Proteomes" id="UP000070444"/>
    </source>
</evidence>
<dbReference type="Gene3D" id="3.50.50.60">
    <property type="entry name" value="FAD/NAD(P)-binding domain"/>
    <property type="match status" value="1"/>
</dbReference>
<dbReference type="SUPFAM" id="SSF51905">
    <property type="entry name" value="FAD/NAD(P)-binding domain"/>
    <property type="match status" value="1"/>
</dbReference>
<dbReference type="Pfam" id="PF01593">
    <property type="entry name" value="Amino_oxidase"/>
    <property type="match status" value="1"/>
</dbReference>
<dbReference type="STRING" id="796925.A0A137PFV5"/>
<keyword evidence="4" id="KW-1185">Reference proteome</keyword>
<dbReference type="InterPro" id="IPR036188">
    <property type="entry name" value="FAD/NAD-bd_sf"/>
</dbReference>
<reference evidence="3 4" key="1">
    <citation type="journal article" date="2015" name="Genome Biol. Evol.">
        <title>Phylogenomic analyses indicate that early fungi evolved digesting cell walls of algal ancestors of land plants.</title>
        <authorList>
            <person name="Chang Y."/>
            <person name="Wang S."/>
            <person name="Sekimoto S."/>
            <person name="Aerts A.L."/>
            <person name="Choi C."/>
            <person name="Clum A."/>
            <person name="LaButti K.M."/>
            <person name="Lindquist E.A."/>
            <person name="Yee Ngan C."/>
            <person name="Ohm R.A."/>
            <person name="Salamov A.A."/>
            <person name="Grigoriev I.V."/>
            <person name="Spatafora J.W."/>
            <person name="Berbee M.L."/>
        </authorList>
    </citation>
    <scope>NUCLEOTIDE SEQUENCE [LARGE SCALE GENOMIC DNA]</scope>
    <source>
        <strain evidence="3 4">NRRL 28638</strain>
    </source>
</reference>
<evidence type="ECO:0000313" key="3">
    <source>
        <dbReference type="EMBL" id="KXN73878.1"/>
    </source>
</evidence>
<dbReference type="EMBL" id="KQ964430">
    <property type="protein sequence ID" value="KXN73878.1"/>
    <property type="molecule type" value="Genomic_DNA"/>
</dbReference>
<organism evidence="3 4">
    <name type="scientific">Conidiobolus coronatus (strain ATCC 28846 / CBS 209.66 / NRRL 28638)</name>
    <name type="common">Delacroixia coronata</name>
    <dbReference type="NCBI Taxonomy" id="796925"/>
    <lineage>
        <taxon>Eukaryota</taxon>
        <taxon>Fungi</taxon>
        <taxon>Fungi incertae sedis</taxon>
        <taxon>Zoopagomycota</taxon>
        <taxon>Entomophthoromycotina</taxon>
        <taxon>Entomophthoromycetes</taxon>
        <taxon>Entomophthorales</taxon>
        <taxon>Ancylistaceae</taxon>
        <taxon>Conidiobolus</taxon>
    </lineage>
</organism>
<dbReference type="InterPro" id="IPR050281">
    <property type="entry name" value="Flavin_monoamine_oxidase"/>
</dbReference>
<feature type="chain" id="PRO_5013221172" description="Amine oxidase domain-containing protein" evidence="1">
    <location>
        <begin position="16"/>
        <end position="440"/>
    </location>
</feature>
<dbReference type="OrthoDB" id="5046242at2759"/>
<dbReference type="PRINTS" id="PR00419">
    <property type="entry name" value="ADXRDTASE"/>
</dbReference>
<name>A0A137PFV5_CONC2</name>
<dbReference type="InterPro" id="IPR002937">
    <property type="entry name" value="Amino_oxidase"/>
</dbReference>
<feature type="signal peptide" evidence="1">
    <location>
        <begin position="1"/>
        <end position="15"/>
    </location>
</feature>
<accession>A0A137PFV5</accession>
<dbReference type="Gene3D" id="1.10.405.20">
    <property type="match status" value="1"/>
</dbReference>
<sequence length="440" mass="49838">MKLINLALLTLSALALDLSFLDTIEPSEVKELIDYLLPVCVVGTGLSGLTIADRLTQKGYNVKLFEKEDRVGGKVNTFRKDSQVYNMGAAILSEYHLKTFELLNSAGINYTQIDKSYSGGFDVNSGVHSKFDYYSKDRGTIGLIERYSEIRKRLNVDPGYLNASPELFETTTNWLKTNELEGLVKFASHFLTTQGYGNVNTTPALYFIQLMDIIGDVAKPLYHIPSGIDQLTNYMAKDKNVILNANITKIKRNGYFSTIKYTTNNRNRSQLCSNIVLAFPPHTKDVKNLVPDLSEEEKITNLPYTGFYFSALLPPQNPPYMGDGIPMVFYNQTNEAFVSYHWIEGEYDTRPTDEESKMFENRVKSLFQKINPGPGSELALHAKSWTYFPHVTVESLKNGFYKKFDEIQGKKGLYYATPLLGFEIMESTITSAEYLAEKFF</sequence>
<dbReference type="PANTHER" id="PTHR10742">
    <property type="entry name" value="FLAVIN MONOAMINE OXIDASE"/>
    <property type="match status" value="1"/>
</dbReference>
<dbReference type="Proteomes" id="UP000070444">
    <property type="component" value="Unassembled WGS sequence"/>
</dbReference>